<dbReference type="AlphaFoldDB" id="A0A1M5SKA7"/>
<dbReference type="PANTHER" id="PTHR12532">
    <property type="entry name" value="TRANSLATIONAL ACTIVATOR OF CYTOCHROME C OXIDASE 1"/>
    <property type="match status" value="1"/>
</dbReference>
<dbReference type="NCBIfam" id="NF001030">
    <property type="entry name" value="PRK00110.1"/>
    <property type="match status" value="1"/>
</dbReference>
<dbReference type="OrthoDB" id="9781053at2"/>
<dbReference type="Gene3D" id="3.30.70.980">
    <property type="match status" value="2"/>
</dbReference>
<dbReference type="GO" id="GO:0003677">
    <property type="term" value="F:DNA binding"/>
    <property type="evidence" value="ECO:0007669"/>
    <property type="project" value="UniProtKB-UniRule"/>
</dbReference>
<dbReference type="InterPro" id="IPR017856">
    <property type="entry name" value="Integrase-like_N"/>
</dbReference>
<dbReference type="GO" id="GO:0005829">
    <property type="term" value="C:cytosol"/>
    <property type="evidence" value="ECO:0007669"/>
    <property type="project" value="TreeGrafter"/>
</dbReference>
<dbReference type="InterPro" id="IPR048300">
    <property type="entry name" value="TACO1_YebC-like_2nd/3rd_dom"/>
</dbReference>
<evidence type="ECO:0000256" key="5">
    <source>
        <dbReference type="ARBA" id="ARBA00023163"/>
    </source>
</evidence>
<dbReference type="HAMAP" id="MF_00693">
    <property type="entry name" value="Transcrip_reg_TACO1"/>
    <property type="match status" value="1"/>
</dbReference>
<evidence type="ECO:0000256" key="2">
    <source>
        <dbReference type="ARBA" id="ARBA00022490"/>
    </source>
</evidence>
<comment type="similarity">
    <text evidence="1 6">Belongs to the TACO1 family.</text>
</comment>
<dbReference type="FunFam" id="1.10.10.200:FF:000002">
    <property type="entry name" value="Probable transcriptional regulatory protein CLM62_37755"/>
    <property type="match status" value="1"/>
</dbReference>
<keyword evidence="2 6" id="KW-0963">Cytoplasm</keyword>
<dbReference type="Pfam" id="PF01709">
    <property type="entry name" value="Transcrip_reg"/>
    <property type="match status" value="1"/>
</dbReference>
<keyword evidence="5 6" id="KW-0804">Transcription</keyword>
<keyword evidence="4 6" id="KW-0238">DNA-binding</keyword>
<dbReference type="STRING" id="1121316.SAMN02745207_00988"/>
<reference evidence="9 10" key="1">
    <citation type="submission" date="2016-11" db="EMBL/GenBank/DDBJ databases">
        <authorList>
            <person name="Jaros S."/>
            <person name="Januszkiewicz K."/>
            <person name="Wedrychowicz H."/>
        </authorList>
    </citation>
    <scope>NUCLEOTIDE SEQUENCE [LARGE SCALE GENOMIC DNA]</scope>
    <source>
        <strain evidence="9 10">DSM 8605</strain>
    </source>
</reference>
<feature type="domain" description="TACO1/YebC-like second and third" evidence="7">
    <location>
        <begin position="82"/>
        <end position="238"/>
    </location>
</feature>
<dbReference type="InterPro" id="IPR029072">
    <property type="entry name" value="YebC-like"/>
</dbReference>
<evidence type="ECO:0000259" key="7">
    <source>
        <dbReference type="Pfam" id="PF01709"/>
    </source>
</evidence>
<name>A0A1M5SKA7_9CLOT</name>
<dbReference type="InterPro" id="IPR026564">
    <property type="entry name" value="Transcrip_reg_TACO1-like_dom3"/>
</dbReference>
<keyword evidence="3 6" id="KW-0805">Transcription regulation</keyword>
<dbReference type="PANTHER" id="PTHR12532:SF6">
    <property type="entry name" value="TRANSCRIPTIONAL REGULATORY PROTEIN YEBC-RELATED"/>
    <property type="match status" value="1"/>
</dbReference>
<feature type="domain" description="TACO1/YebC-like N-terminal" evidence="8">
    <location>
        <begin position="5"/>
        <end position="76"/>
    </location>
</feature>
<dbReference type="Gene3D" id="1.10.10.200">
    <property type="match status" value="1"/>
</dbReference>
<gene>
    <name evidence="9" type="ORF">SAMN02745207_00988</name>
</gene>
<dbReference type="InterPro" id="IPR049083">
    <property type="entry name" value="TACO1_YebC_N"/>
</dbReference>
<dbReference type="Proteomes" id="UP000184447">
    <property type="component" value="Unassembled WGS sequence"/>
</dbReference>
<accession>A0A1M5SKA7</accession>
<dbReference type="Pfam" id="PF20772">
    <property type="entry name" value="TACO1_YebC_N"/>
    <property type="match status" value="1"/>
</dbReference>
<comment type="subcellular location">
    <subcellularLocation>
        <location evidence="6">Cytoplasm</location>
    </subcellularLocation>
</comment>
<dbReference type="FunFam" id="3.30.70.980:FF:000002">
    <property type="entry name" value="Probable transcriptional regulatory protein YebC"/>
    <property type="match status" value="1"/>
</dbReference>
<sequence length="246" mass="27401">MSGHSKFSNIAGKKGKNDAKRGKIFTKIGRELALAARQGGSNPDINSKLRDAIAKAKVNNMPNDTVERAIKKGAGELEGTEYMEFSYEGYAPCGVAVTVDVLTDNKNRSAANVRYYFDKYGGNLGSTGCVSYMFQRKGQIIIEKNEEINEDELMMMALEAGAEDFNVEDEFYEIITEMQDYSSVREELEKSGLEFLSAELTMIPDTTVALSMEEAEKVQILIDKMEDDDDIQNVYHNAEFPEGFEG</sequence>
<dbReference type="GO" id="GO:0006355">
    <property type="term" value="P:regulation of DNA-templated transcription"/>
    <property type="evidence" value="ECO:0007669"/>
    <property type="project" value="UniProtKB-UniRule"/>
</dbReference>
<evidence type="ECO:0000256" key="6">
    <source>
        <dbReference type="HAMAP-Rule" id="MF_00693"/>
    </source>
</evidence>
<dbReference type="NCBIfam" id="TIGR01033">
    <property type="entry name" value="YebC/PmpR family DNA-binding transcriptional regulator"/>
    <property type="match status" value="1"/>
</dbReference>
<evidence type="ECO:0000313" key="9">
    <source>
        <dbReference type="EMBL" id="SHH39027.1"/>
    </source>
</evidence>
<evidence type="ECO:0000256" key="4">
    <source>
        <dbReference type="ARBA" id="ARBA00023125"/>
    </source>
</evidence>
<dbReference type="NCBIfam" id="NF009044">
    <property type="entry name" value="PRK12378.1"/>
    <property type="match status" value="1"/>
</dbReference>
<dbReference type="InterPro" id="IPR002876">
    <property type="entry name" value="Transcrip_reg_TACO1-like"/>
</dbReference>
<dbReference type="RefSeq" id="WP_073337315.1">
    <property type="nucleotide sequence ID" value="NZ_FQXM01000004.1"/>
</dbReference>
<dbReference type="SUPFAM" id="SSF75625">
    <property type="entry name" value="YebC-like"/>
    <property type="match status" value="1"/>
</dbReference>
<evidence type="ECO:0000313" key="10">
    <source>
        <dbReference type="Proteomes" id="UP000184447"/>
    </source>
</evidence>
<protein>
    <recommendedName>
        <fullName evidence="6">Probable transcriptional regulatory protein SAMN02745207_00988</fullName>
    </recommendedName>
</protein>
<evidence type="ECO:0000256" key="3">
    <source>
        <dbReference type="ARBA" id="ARBA00023015"/>
    </source>
</evidence>
<organism evidence="9 10">
    <name type="scientific">Clostridium grantii DSM 8605</name>
    <dbReference type="NCBI Taxonomy" id="1121316"/>
    <lineage>
        <taxon>Bacteria</taxon>
        <taxon>Bacillati</taxon>
        <taxon>Bacillota</taxon>
        <taxon>Clostridia</taxon>
        <taxon>Eubacteriales</taxon>
        <taxon>Clostridiaceae</taxon>
        <taxon>Clostridium</taxon>
    </lineage>
</organism>
<proteinExistence type="inferred from homology"/>
<dbReference type="EMBL" id="FQXM01000004">
    <property type="protein sequence ID" value="SHH39027.1"/>
    <property type="molecule type" value="Genomic_DNA"/>
</dbReference>
<keyword evidence="10" id="KW-1185">Reference proteome</keyword>
<evidence type="ECO:0000256" key="1">
    <source>
        <dbReference type="ARBA" id="ARBA00008724"/>
    </source>
</evidence>
<evidence type="ECO:0000259" key="8">
    <source>
        <dbReference type="Pfam" id="PF20772"/>
    </source>
</evidence>